<evidence type="ECO:0000313" key="1">
    <source>
        <dbReference type="EMBL" id="EZG78398.1"/>
    </source>
</evidence>
<dbReference type="EMBL" id="AFNH02000284">
    <property type="protein sequence ID" value="EZG78398.1"/>
    <property type="molecule type" value="Genomic_DNA"/>
</dbReference>
<reference evidence="1" key="1">
    <citation type="submission" date="2013-12" db="EMBL/GenBank/DDBJ databases">
        <authorList>
            <person name="Omoto C.K."/>
            <person name="Sibley D."/>
            <person name="Venepally P."/>
            <person name="Hadjithomas M."/>
            <person name="Karamycheva S."/>
            <person name="Brunk B."/>
            <person name="Roos D."/>
            <person name="Caler E."/>
            <person name="Lorenzi H."/>
        </authorList>
    </citation>
    <scope>NUCLEOTIDE SEQUENCE</scope>
</reference>
<keyword evidence="2" id="KW-1185">Reference proteome</keyword>
<accession>A0A023BAM8</accession>
<gene>
    <name evidence="1" type="ORF">GNI_037000</name>
</gene>
<dbReference type="RefSeq" id="XP_011129319.1">
    <property type="nucleotide sequence ID" value="XM_011131017.1"/>
</dbReference>
<sequence>MVWSIGKPRYAHLVTWLAKQPEFEALSQTPRPSLPVAKPVGITNSNGAPLIEIADVSSGGKLLYRLDFAAETAKVAPEKISEVASDGVKRIRTLPKGVGKALDNGTVTVVIDWETVEEDEKEVQEGVSTPIQVWAAKLDEARAGCAFNWMLWNEMKATDGTDTDGGLRRMWCETYLANLRASEESLKMLALHIRQQEKLPRHKREERPEEYEYDLEMLYTLVGNFRDLFYGVIPVREWAKIRKQDHKQLASLENAIRPALAQRH</sequence>
<dbReference type="VEuPathDB" id="CryptoDB:GNI_037000"/>
<organism evidence="1 2">
    <name type="scientific">Gregarina niphandrodes</name>
    <name type="common">Septate eugregarine</name>
    <dbReference type="NCBI Taxonomy" id="110365"/>
    <lineage>
        <taxon>Eukaryota</taxon>
        <taxon>Sar</taxon>
        <taxon>Alveolata</taxon>
        <taxon>Apicomplexa</taxon>
        <taxon>Conoidasida</taxon>
        <taxon>Gregarinasina</taxon>
        <taxon>Eugregarinorida</taxon>
        <taxon>Gregarinidae</taxon>
        <taxon>Gregarina</taxon>
    </lineage>
</organism>
<comment type="caution">
    <text evidence="1">The sequence shown here is derived from an EMBL/GenBank/DDBJ whole genome shotgun (WGS) entry which is preliminary data.</text>
</comment>
<evidence type="ECO:0000313" key="2">
    <source>
        <dbReference type="Proteomes" id="UP000019763"/>
    </source>
</evidence>
<name>A0A023BAM8_GRENI</name>
<proteinExistence type="predicted"/>
<dbReference type="GeneID" id="22911440"/>
<protein>
    <submittedName>
        <fullName evidence="1">Uncharacterized protein</fullName>
    </submittedName>
</protein>
<dbReference type="AlphaFoldDB" id="A0A023BAM8"/>
<dbReference type="Proteomes" id="UP000019763">
    <property type="component" value="Unassembled WGS sequence"/>
</dbReference>